<keyword evidence="2" id="KW-1185">Reference proteome</keyword>
<accession>A0ACC0P4P0</accession>
<name>A0ACC0P4P0_RHOML</name>
<dbReference type="EMBL" id="CM046391">
    <property type="protein sequence ID" value="KAI8559707.1"/>
    <property type="molecule type" value="Genomic_DNA"/>
</dbReference>
<comment type="caution">
    <text evidence="1">The sequence shown here is derived from an EMBL/GenBank/DDBJ whole genome shotgun (WGS) entry which is preliminary data.</text>
</comment>
<gene>
    <name evidence="1" type="ORF">RHMOL_Rhmol04G0195100</name>
</gene>
<protein>
    <submittedName>
        <fullName evidence="1">Uncharacterized protein</fullName>
    </submittedName>
</protein>
<sequence length="262" mass="28211">MAEINSGNSGGIGGDGGNGGNRPRDKVDFQRSQINDQTAEGASLSTGAAMQRDGDDDGGHVKEIGDGSNRRTLVPEGCTSVGFDAQGPWVQCLDSRDAVEGLVVIEGGFIGDGSSGSGSGGGGSDVQSGLPWRDSAKGKDPTVVEEASREVSTERPEFILVVGSSGHEPISKSDFADFMGDDVLAQLLAENQTVLAVVLVAREERLRQIKLAEEEEQSRREVDELVRETEWLRGPKRRRCGRRSLQWSWRGLDYRWLTPPLL</sequence>
<organism evidence="1 2">
    <name type="scientific">Rhododendron molle</name>
    <name type="common">Chinese azalea</name>
    <name type="synonym">Azalea mollis</name>
    <dbReference type="NCBI Taxonomy" id="49168"/>
    <lineage>
        <taxon>Eukaryota</taxon>
        <taxon>Viridiplantae</taxon>
        <taxon>Streptophyta</taxon>
        <taxon>Embryophyta</taxon>
        <taxon>Tracheophyta</taxon>
        <taxon>Spermatophyta</taxon>
        <taxon>Magnoliopsida</taxon>
        <taxon>eudicotyledons</taxon>
        <taxon>Gunneridae</taxon>
        <taxon>Pentapetalae</taxon>
        <taxon>asterids</taxon>
        <taxon>Ericales</taxon>
        <taxon>Ericaceae</taxon>
        <taxon>Ericoideae</taxon>
        <taxon>Rhodoreae</taxon>
        <taxon>Rhododendron</taxon>
    </lineage>
</organism>
<proteinExistence type="predicted"/>
<reference evidence="1" key="1">
    <citation type="submission" date="2022-02" db="EMBL/GenBank/DDBJ databases">
        <title>Plant Genome Project.</title>
        <authorList>
            <person name="Zhang R.-G."/>
        </authorList>
    </citation>
    <scope>NUCLEOTIDE SEQUENCE</scope>
    <source>
        <strain evidence="1">AT1</strain>
    </source>
</reference>
<dbReference type="Proteomes" id="UP001062846">
    <property type="component" value="Chromosome 4"/>
</dbReference>
<evidence type="ECO:0000313" key="1">
    <source>
        <dbReference type="EMBL" id="KAI8559707.1"/>
    </source>
</evidence>
<evidence type="ECO:0000313" key="2">
    <source>
        <dbReference type="Proteomes" id="UP001062846"/>
    </source>
</evidence>